<evidence type="ECO:0000256" key="2">
    <source>
        <dbReference type="ARBA" id="ARBA00023002"/>
    </source>
</evidence>
<dbReference type="AlphaFoldDB" id="A0A7W9WYW2"/>
<dbReference type="Proteomes" id="UP000540787">
    <property type="component" value="Unassembled WGS sequence"/>
</dbReference>
<dbReference type="SUPFAM" id="SSF52283">
    <property type="entry name" value="Formate/glycerate dehydrogenase catalytic domain-like"/>
    <property type="match status" value="1"/>
</dbReference>
<dbReference type="PANTHER" id="PTHR10996:SF178">
    <property type="entry name" value="2-HYDROXYACID DEHYDROGENASE YGL185C-RELATED"/>
    <property type="match status" value="1"/>
</dbReference>
<reference evidence="7 8" key="1">
    <citation type="submission" date="2020-08" db="EMBL/GenBank/DDBJ databases">
        <title>The Agave Microbiome: Exploring the role of microbial communities in plant adaptations to desert environments.</title>
        <authorList>
            <person name="Partida-Martinez L.P."/>
        </authorList>
    </citation>
    <scope>NUCLEOTIDE SEQUENCE [LARGE SCALE GENOMIC DNA]</scope>
    <source>
        <strain evidence="7 8">AT3.2</strain>
    </source>
</reference>
<dbReference type="FunFam" id="3.40.50.720:FF:000213">
    <property type="entry name" value="Putative 2-hydroxyacid dehydrogenase"/>
    <property type="match status" value="1"/>
</dbReference>
<feature type="domain" description="D-isomer specific 2-hydroxyacid dehydrogenase catalytic" evidence="5">
    <location>
        <begin position="15"/>
        <end position="315"/>
    </location>
</feature>
<feature type="domain" description="D-isomer specific 2-hydroxyacid dehydrogenase NAD-binding" evidence="6">
    <location>
        <begin position="111"/>
        <end position="284"/>
    </location>
</feature>
<accession>A0A7W9WYW2</accession>
<evidence type="ECO:0000259" key="5">
    <source>
        <dbReference type="Pfam" id="PF00389"/>
    </source>
</evidence>
<dbReference type="RefSeq" id="WP_183552778.1">
    <property type="nucleotide sequence ID" value="NZ_JACHBX010000001.1"/>
</dbReference>
<keyword evidence="2 4" id="KW-0560">Oxidoreductase</keyword>
<dbReference type="InterPro" id="IPR006139">
    <property type="entry name" value="D-isomer_2_OHA_DH_cat_dom"/>
</dbReference>
<dbReference type="InterPro" id="IPR036291">
    <property type="entry name" value="NAD(P)-bd_dom_sf"/>
</dbReference>
<dbReference type="Gene3D" id="3.40.50.720">
    <property type="entry name" value="NAD(P)-binding Rossmann-like Domain"/>
    <property type="match status" value="2"/>
</dbReference>
<comment type="caution">
    <text evidence="7">The sequence shown here is derived from an EMBL/GenBank/DDBJ whole genome shotgun (WGS) entry which is preliminary data.</text>
</comment>
<dbReference type="EMBL" id="JACHBX010000001">
    <property type="protein sequence ID" value="MBB6133389.1"/>
    <property type="molecule type" value="Genomic_DNA"/>
</dbReference>
<keyword evidence="1" id="KW-0521">NADP</keyword>
<dbReference type="Pfam" id="PF00389">
    <property type="entry name" value="2-Hacid_dh"/>
    <property type="match status" value="1"/>
</dbReference>
<dbReference type="CDD" id="cd12156">
    <property type="entry name" value="HPPR"/>
    <property type="match status" value="1"/>
</dbReference>
<dbReference type="GO" id="GO:0016618">
    <property type="term" value="F:hydroxypyruvate reductase [NAD(P)H] activity"/>
    <property type="evidence" value="ECO:0007669"/>
    <property type="project" value="TreeGrafter"/>
</dbReference>
<dbReference type="GO" id="GO:0051287">
    <property type="term" value="F:NAD binding"/>
    <property type="evidence" value="ECO:0007669"/>
    <property type="project" value="InterPro"/>
</dbReference>
<evidence type="ECO:0000313" key="7">
    <source>
        <dbReference type="EMBL" id="MBB6133389.1"/>
    </source>
</evidence>
<proteinExistence type="inferred from homology"/>
<evidence type="ECO:0000256" key="3">
    <source>
        <dbReference type="ARBA" id="ARBA00023027"/>
    </source>
</evidence>
<protein>
    <submittedName>
        <fullName evidence="7">Lactate dehydrogenase-like 2-hydroxyacid dehydrogenase</fullName>
    </submittedName>
</protein>
<dbReference type="InterPro" id="IPR006140">
    <property type="entry name" value="D-isomer_DH_NAD-bd"/>
</dbReference>
<dbReference type="GO" id="GO:0005829">
    <property type="term" value="C:cytosol"/>
    <property type="evidence" value="ECO:0007669"/>
    <property type="project" value="TreeGrafter"/>
</dbReference>
<evidence type="ECO:0000256" key="1">
    <source>
        <dbReference type="ARBA" id="ARBA00022857"/>
    </source>
</evidence>
<gene>
    <name evidence="7" type="ORF">HD842_001500</name>
</gene>
<comment type="similarity">
    <text evidence="4">Belongs to the D-isomer specific 2-hydroxyacid dehydrogenase family.</text>
</comment>
<keyword evidence="3" id="KW-0520">NAD</keyword>
<evidence type="ECO:0000256" key="4">
    <source>
        <dbReference type="RuleBase" id="RU003719"/>
    </source>
</evidence>
<dbReference type="GO" id="GO:0030267">
    <property type="term" value="F:glyoxylate reductase (NADPH) activity"/>
    <property type="evidence" value="ECO:0007669"/>
    <property type="project" value="TreeGrafter"/>
</dbReference>
<dbReference type="PANTHER" id="PTHR10996">
    <property type="entry name" value="2-HYDROXYACID DEHYDROGENASE-RELATED"/>
    <property type="match status" value="1"/>
</dbReference>
<keyword evidence="8" id="KW-1185">Reference proteome</keyword>
<dbReference type="Pfam" id="PF02826">
    <property type="entry name" value="2-Hacid_dh_C"/>
    <property type="match status" value="1"/>
</dbReference>
<dbReference type="InterPro" id="IPR050223">
    <property type="entry name" value="D-isomer_2-hydroxyacid_DH"/>
</dbReference>
<sequence>MKPSILVLGSVWSDDVREQVAQAFDCHFMKAIPQAGDAAFDAIAGSIRGVLTTGTVGVTPALVAQLPRLEIVTVHGVGVDAVPLSLLAEKGIHVTNTPDVLTDDVADFAVLLLLSTVRRLPVLDRYVRAGDWLAKAPLGHVQARALKGKVAGIVGFGRIGQAVAARLQGFGLQIRYYQRSPGPAPAQRSASLLALAQESDMLVLCMPGGADTQGMIDRAIIEALGPEGTLINIARGTVVDEAALLAALQDGRLGAAGLDVFEHEPQVPQALLALDNVVLTPHVGSFTVEARRAMGALAVANLVAHFNGEPLPTPVD</sequence>
<evidence type="ECO:0000313" key="8">
    <source>
        <dbReference type="Proteomes" id="UP000540787"/>
    </source>
</evidence>
<dbReference type="SUPFAM" id="SSF51735">
    <property type="entry name" value="NAD(P)-binding Rossmann-fold domains"/>
    <property type="match status" value="1"/>
</dbReference>
<name>A0A7W9WYW2_9BURK</name>
<evidence type="ECO:0000259" key="6">
    <source>
        <dbReference type="Pfam" id="PF02826"/>
    </source>
</evidence>
<organism evidence="7 8">
    <name type="scientific">Massilia aurea</name>
    <dbReference type="NCBI Taxonomy" id="373040"/>
    <lineage>
        <taxon>Bacteria</taxon>
        <taxon>Pseudomonadati</taxon>
        <taxon>Pseudomonadota</taxon>
        <taxon>Betaproteobacteria</taxon>
        <taxon>Burkholderiales</taxon>
        <taxon>Oxalobacteraceae</taxon>
        <taxon>Telluria group</taxon>
        <taxon>Massilia</taxon>
    </lineage>
</organism>